<accession>A0A7X1TQB7</accession>
<keyword evidence="4 9" id="KW-0479">Metal-binding</keyword>
<sequence>MWLAAPLAVAAPVLAAVAQQAPPRASPAAALELKYSAPSAARGQALAASCQGCHGARGVSTTPDTPRLAGQHAGYVRFQLAAFRAKLRPSPVMQGVAARLTDQNIADLAAYFAAQPVGPAWSGGDAALRARGEALFQRGDAPRNVIACAICHGADGRGNERLGVASVTHQSPGYALAVLRELKNAPSFGGLIHPEAMRIALRPVTDDELRALAEYVSRMP</sequence>
<evidence type="ECO:0000256" key="5">
    <source>
        <dbReference type="ARBA" id="ARBA00022764"/>
    </source>
</evidence>
<feature type="binding site" description="axial binding residue" evidence="9">
    <location>
        <position position="54"/>
    </location>
    <ligand>
        <name>heme c</name>
        <dbReference type="ChEBI" id="CHEBI:61717"/>
        <label>1</label>
    </ligand>
    <ligandPart>
        <name>Fe</name>
        <dbReference type="ChEBI" id="CHEBI:18248"/>
    </ligandPart>
</feature>
<evidence type="ECO:0000256" key="4">
    <source>
        <dbReference type="ARBA" id="ARBA00022723"/>
    </source>
</evidence>
<dbReference type="InterPro" id="IPR036909">
    <property type="entry name" value="Cyt_c-like_dom_sf"/>
</dbReference>
<keyword evidence="6" id="KW-0249">Electron transport</keyword>
<keyword evidence="2" id="KW-0813">Transport</keyword>
<protein>
    <submittedName>
        <fullName evidence="12">C-type cytochrome</fullName>
    </submittedName>
</protein>
<evidence type="ECO:0000256" key="3">
    <source>
        <dbReference type="ARBA" id="ARBA00022617"/>
    </source>
</evidence>
<feature type="binding site" description="covalent" evidence="8">
    <location>
        <position position="53"/>
    </location>
    <ligand>
        <name>heme c</name>
        <dbReference type="ChEBI" id="CHEBI:61717"/>
        <label>1</label>
    </ligand>
</feature>
<proteinExistence type="predicted"/>
<dbReference type="SUPFAM" id="SSF46626">
    <property type="entry name" value="Cytochrome c"/>
    <property type="match status" value="2"/>
</dbReference>
<keyword evidence="13" id="KW-1185">Reference proteome</keyword>
<dbReference type="PIRSF" id="PIRSF000005">
    <property type="entry name" value="Cytochrome_c4"/>
    <property type="match status" value="1"/>
</dbReference>
<dbReference type="EMBL" id="WBSL01000001">
    <property type="protein sequence ID" value="MPY65139.1"/>
    <property type="molecule type" value="Genomic_DNA"/>
</dbReference>
<feature type="chain" id="PRO_5031163098" evidence="10">
    <location>
        <begin position="16"/>
        <end position="220"/>
    </location>
</feature>
<comment type="caution">
    <text evidence="12">The sequence shown here is derived from an EMBL/GenBank/DDBJ whole genome shotgun (WGS) entry which is preliminary data.</text>
</comment>
<feature type="domain" description="Cytochrome c" evidence="11">
    <location>
        <begin position="127"/>
        <end position="220"/>
    </location>
</feature>
<dbReference type="Gene3D" id="1.10.760.10">
    <property type="entry name" value="Cytochrome c-like domain"/>
    <property type="match status" value="2"/>
</dbReference>
<dbReference type="GO" id="GO:0005506">
    <property type="term" value="F:iron ion binding"/>
    <property type="evidence" value="ECO:0007669"/>
    <property type="project" value="InterPro"/>
</dbReference>
<dbReference type="InterPro" id="IPR009056">
    <property type="entry name" value="Cyt_c-like_dom"/>
</dbReference>
<comment type="subcellular location">
    <subcellularLocation>
        <location evidence="1">Periplasm</location>
    </subcellularLocation>
</comment>
<organism evidence="12 13">
    <name type="scientific">Deinococcus terrestris</name>
    <dbReference type="NCBI Taxonomy" id="2651870"/>
    <lineage>
        <taxon>Bacteria</taxon>
        <taxon>Thermotogati</taxon>
        <taxon>Deinococcota</taxon>
        <taxon>Deinococci</taxon>
        <taxon>Deinococcales</taxon>
        <taxon>Deinococcaceae</taxon>
        <taxon>Deinococcus</taxon>
    </lineage>
</organism>
<feature type="binding site" description="axial binding residue" evidence="9">
    <location>
        <position position="152"/>
    </location>
    <ligand>
        <name>heme c</name>
        <dbReference type="ChEBI" id="CHEBI:61717"/>
        <label>2</label>
    </ligand>
    <ligandPart>
        <name>Fe</name>
        <dbReference type="ChEBI" id="CHEBI:18248"/>
    </ligandPart>
</feature>
<evidence type="ECO:0000256" key="1">
    <source>
        <dbReference type="ARBA" id="ARBA00004418"/>
    </source>
</evidence>
<feature type="binding site" description="axial binding residue" evidence="9">
    <location>
        <position position="93"/>
    </location>
    <ligand>
        <name>heme c</name>
        <dbReference type="ChEBI" id="CHEBI:61717"/>
        <label>1</label>
    </ligand>
    <ligandPart>
        <name>Fe</name>
        <dbReference type="ChEBI" id="CHEBI:18248"/>
    </ligandPart>
</feature>
<dbReference type="AlphaFoldDB" id="A0A7X1TQB7"/>
<evidence type="ECO:0000256" key="7">
    <source>
        <dbReference type="ARBA" id="ARBA00023004"/>
    </source>
</evidence>
<evidence type="ECO:0000256" key="6">
    <source>
        <dbReference type="ARBA" id="ARBA00022982"/>
    </source>
</evidence>
<name>A0A7X1TQB7_9DEIO</name>
<evidence type="ECO:0000256" key="2">
    <source>
        <dbReference type="ARBA" id="ARBA00022448"/>
    </source>
</evidence>
<dbReference type="Proteomes" id="UP000484842">
    <property type="component" value="Unassembled WGS sequence"/>
</dbReference>
<evidence type="ECO:0000259" key="11">
    <source>
        <dbReference type="PROSITE" id="PS51007"/>
    </source>
</evidence>
<evidence type="ECO:0000256" key="9">
    <source>
        <dbReference type="PIRSR" id="PIRSR000005-2"/>
    </source>
</evidence>
<feature type="binding site" description="axial binding residue" evidence="9">
    <location>
        <position position="197"/>
    </location>
    <ligand>
        <name>heme c</name>
        <dbReference type="ChEBI" id="CHEBI:61717"/>
        <label>2</label>
    </ligand>
    <ligandPart>
        <name>Fe</name>
        <dbReference type="ChEBI" id="CHEBI:18248"/>
    </ligandPart>
</feature>
<dbReference type="GO" id="GO:0042597">
    <property type="term" value="C:periplasmic space"/>
    <property type="evidence" value="ECO:0007669"/>
    <property type="project" value="UniProtKB-SubCell"/>
</dbReference>
<feature type="binding site" description="covalent" evidence="8">
    <location>
        <position position="50"/>
    </location>
    <ligand>
        <name>heme c</name>
        <dbReference type="ChEBI" id="CHEBI:61717"/>
        <label>1</label>
    </ligand>
</feature>
<evidence type="ECO:0000256" key="8">
    <source>
        <dbReference type="PIRSR" id="PIRSR000005-1"/>
    </source>
</evidence>
<feature type="binding site" description="covalent" evidence="8">
    <location>
        <position position="151"/>
    </location>
    <ligand>
        <name>heme c</name>
        <dbReference type="ChEBI" id="CHEBI:61717"/>
        <label>2</label>
    </ligand>
</feature>
<keyword evidence="7 9" id="KW-0408">Iron</keyword>
<reference evidence="12 13" key="1">
    <citation type="submission" date="2019-10" db="EMBL/GenBank/DDBJ databases">
        <title>Deinococcus sp. isolated from soil.</title>
        <authorList>
            <person name="Li Y."/>
            <person name="Wang J."/>
        </authorList>
    </citation>
    <scope>NUCLEOTIDE SEQUENCE [LARGE SCALE GENOMIC DNA]</scope>
    <source>
        <strain evidence="12 13">SDU3-2</strain>
    </source>
</reference>
<evidence type="ECO:0000313" key="13">
    <source>
        <dbReference type="Proteomes" id="UP000484842"/>
    </source>
</evidence>
<dbReference type="PROSITE" id="PS51007">
    <property type="entry name" value="CYTC"/>
    <property type="match status" value="2"/>
</dbReference>
<dbReference type="PANTHER" id="PTHR33751:SF9">
    <property type="entry name" value="CYTOCHROME C4"/>
    <property type="match status" value="1"/>
</dbReference>
<dbReference type="InterPro" id="IPR050597">
    <property type="entry name" value="Cytochrome_c_Oxidase_Subunit"/>
</dbReference>
<dbReference type="GO" id="GO:0020037">
    <property type="term" value="F:heme binding"/>
    <property type="evidence" value="ECO:0007669"/>
    <property type="project" value="InterPro"/>
</dbReference>
<evidence type="ECO:0000256" key="10">
    <source>
        <dbReference type="SAM" id="SignalP"/>
    </source>
</evidence>
<keyword evidence="3 8" id="KW-0349">Heme</keyword>
<keyword evidence="10" id="KW-0732">Signal</keyword>
<keyword evidence="5" id="KW-0574">Periplasm</keyword>
<dbReference type="PANTHER" id="PTHR33751">
    <property type="entry name" value="CBB3-TYPE CYTOCHROME C OXIDASE SUBUNIT FIXP"/>
    <property type="match status" value="1"/>
</dbReference>
<feature type="domain" description="Cytochrome c" evidence="11">
    <location>
        <begin position="38"/>
        <end position="116"/>
    </location>
</feature>
<evidence type="ECO:0000313" key="12">
    <source>
        <dbReference type="EMBL" id="MPY65139.1"/>
    </source>
</evidence>
<comment type="PTM">
    <text evidence="8">Binds 2 heme c groups covalently per subunit.</text>
</comment>
<feature type="signal peptide" evidence="10">
    <location>
        <begin position="1"/>
        <end position="15"/>
    </location>
</feature>
<dbReference type="Pfam" id="PF00034">
    <property type="entry name" value="Cytochrom_C"/>
    <property type="match status" value="2"/>
</dbReference>
<gene>
    <name evidence="12" type="ORF">F8S09_00315</name>
</gene>
<feature type="binding site" description="covalent" evidence="8">
    <location>
        <position position="148"/>
    </location>
    <ligand>
        <name>heme c</name>
        <dbReference type="ChEBI" id="CHEBI:61717"/>
        <label>2</label>
    </ligand>
</feature>
<dbReference type="GO" id="GO:0009055">
    <property type="term" value="F:electron transfer activity"/>
    <property type="evidence" value="ECO:0007669"/>
    <property type="project" value="InterPro"/>
</dbReference>
<dbReference type="InterPro" id="IPR024167">
    <property type="entry name" value="Cytochrome_c4-like"/>
</dbReference>